<dbReference type="EMBL" id="PUEC01000023">
    <property type="protein sequence ID" value="PWB01267.1"/>
    <property type="molecule type" value="Genomic_DNA"/>
</dbReference>
<sequence>MREKKTNPQTTNPPIQMNTITDYLNLPFIEVLKRLLKDAVKDCLAESGVLATLANASAKSKKRDPDGLKVTEALEFLNENGYPMKIGQLYKETSNGTIPHWKFNNKLHFKESELLSWAESRLVNGKAVGVLNAEDRPKKKGGSR</sequence>
<dbReference type="Proteomes" id="UP000244905">
    <property type="component" value="Unassembled WGS sequence"/>
</dbReference>
<dbReference type="AlphaFoldDB" id="A0A2V1INY3"/>
<proteinExistence type="predicted"/>
<evidence type="ECO:0000313" key="1">
    <source>
        <dbReference type="EMBL" id="PWB01267.1"/>
    </source>
</evidence>
<dbReference type="GO" id="GO:0003677">
    <property type="term" value="F:DNA binding"/>
    <property type="evidence" value="ECO:0007669"/>
    <property type="project" value="UniProtKB-KW"/>
</dbReference>
<keyword evidence="1" id="KW-0238">DNA-binding</keyword>
<evidence type="ECO:0000313" key="2">
    <source>
        <dbReference type="Proteomes" id="UP000244905"/>
    </source>
</evidence>
<gene>
    <name evidence="1" type="ORF">C5O23_10060</name>
</gene>
<comment type="caution">
    <text evidence="1">The sequence shown here is derived from an EMBL/GenBank/DDBJ whole genome shotgun (WGS) entry which is preliminary data.</text>
</comment>
<organism evidence="1 2">
    <name type="scientific">Duncaniella muris</name>
    <dbReference type="NCBI Taxonomy" id="2094150"/>
    <lineage>
        <taxon>Bacteria</taxon>
        <taxon>Pseudomonadati</taxon>
        <taxon>Bacteroidota</taxon>
        <taxon>Bacteroidia</taxon>
        <taxon>Bacteroidales</taxon>
        <taxon>Muribaculaceae</taxon>
        <taxon>Duncaniella</taxon>
    </lineage>
</organism>
<reference evidence="2" key="1">
    <citation type="submission" date="2018-02" db="EMBL/GenBank/DDBJ databases">
        <authorList>
            <person name="Clavel T."/>
            <person name="Strowig T."/>
        </authorList>
    </citation>
    <scope>NUCLEOTIDE SEQUENCE [LARGE SCALE GENOMIC DNA]</scope>
    <source>
        <strain evidence="2">DSM 103720</strain>
    </source>
</reference>
<keyword evidence="2" id="KW-1185">Reference proteome</keyword>
<name>A0A2V1INY3_9BACT</name>
<protein>
    <submittedName>
        <fullName evidence="1">DNA-binding protein</fullName>
    </submittedName>
</protein>
<accession>A0A2V1INY3</accession>